<feature type="transmembrane region" description="Helical" evidence="1">
    <location>
        <begin position="173"/>
        <end position="197"/>
    </location>
</feature>
<feature type="transmembrane region" description="Helical" evidence="1">
    <location>
        <begin position="277"/>
        <end position="298"/>
    </location>
</feature>
<protein>
    <submittedName>
        <fullName evidence="2">Sodium/glutamate symporter</fullName>
    </submittedName>
</protein>
<feature type="transmembrane region" description="Helical" evidence="1">
    <location>
        <begin position="437"/>
        <end position="458"/>
    </location>
</feature>
<feature type="transmembrane region" description="Helical" evidence="1">
    <location>
        <begin position="241"/>
        <end position="265"/>
    </location>
</feature>
<gene>
    <name evidence="2" type="primary">gltS</name>
    <name evidence="2" type="ORF">BN85314660</name>
</gene>
<evidence type="ECO:0000313" key="2">
    <source>
        <dbReference type="EMBL" id="CCV66487.1"/>
    </source>
</evidence>
<keyword evidence="1" id="KW-0472">Membrane</keyword>
<proteinExistence type="predicted"/>
<organism evidence="2 3">
    <name type="scientific">Acholeplasma brassicae</name>
    <dbReference type="NCBI Taxonomy" id="61635"/>
    <lineage>
        <taxon>Bacteria</taxon>
        <taxon>Bacillati</taxon>
        <taxon>Mycoplasmatota</taxon>
        <taxon>Mollicutes</taxon>
        <taxon>Acholeplasmatales</taxon>
        <taxon>Acholeplasmataceae</taxon>
        <taxon>Acholeplasma</taxon>
    </lineage>
</organism>
<name>U4KPT6_9MOLU</name>
<dbReference type="KEGG" id="abra:BN85314660"/>
<dbReference type="AlphaFoldDB" id="U4KPT6"/>
<feature type="transmembrane region" description="Helical" evidence="1">
    <location>
        <begin position="318"/>
        <end position="336"/>
    </location>
</feature>
<keyword evidence="1" id="KW-0812">Transmembrane</keyword>
<dbReference type="GO" id="GO:0015813">
    <property type="term" value="P:L-glutamate transmembrane transport"/>
    <property type="evidence" value="ECO:0007669"/>
    <property type="project" value="InterPro"/>
</dbReference>
<feature type="transmembrane region" description="Helical" evidence="1">
    <location>
        <begin position="113"/>
        <end position="134"/>
    </location>
</feature>
<sequence length="466" mass="51284">MTPNQIGLSILVLAIALLIAKIIRINFKIFSKFFLPSSVIAGFLLLMIGPEVLGKFLDKSPYGLLTVEMLTVFKSLPGLLITIIFASLFIGKKLPKVKDIWKTAGPQVAFGQTLAWGQYVVGTLVTLLILVPFFNASPMAGALIEIAFEGGHGTAAGLKDTFIELGYPDGAELAMGLATVGIVFGVLIGVFMINWAVRKEKTAFLKEKKDMDVTEVTGIIPKEERVPTSFMTVSPESIEPLALHLGVIAMAVVFGVLMQKGLIWIEDITWGKTGFYMFKYIPLFPLAMLGGVIVQFFINKFDKPEIINRQMIVRLQGLALDFLLVAAIAALSLTVIGSNIEVFLILSITGILWNTLVFMFLAKRMLPEYWFERGIGDYGQSMGMTAIGLMLIRIVDTKNKSKALEAFGYKQLLFEPFVGGGIMTAISVPLIYQFGLIPVFIITLLITLFFLLLGLFHFGKKKQTTK</sequence>
<dbReference type="Pfam" id="PF03616">
    <property type="entry name" value="Glt_symporter"/>
    <property type="match status" value="1"/>
</dbReference>
<evidence type="ECO:0000313" key="3">
    <source>
        <dbReference type="Proteomes" id="UP000032737"/>
    </source>
</evidence>
<dbReference type="RefSeq" id="WP_030005347.1">
    <property type="nucleotide sequence ID" value="NC_022549.1"/>
</dbReference>
<dbReference type="GO" id="GO:0016020">
    <property type="term" value="C:membrane"/>
    <property type="evidence" value="ECO:0007669"/>
    <property type="project" value="InterPro"/>
</dbReference>
<dbReference type="PANTHER" id="PTHR36178:SF1">
    <property type="entry name" value="SODIUM_GLUTAMATE SYMPORTER"/>
    <property type="match status" value="1"/>
</dbReference>
<dbReference type="STRING" id="61635.BN85314660"/>
<dbReference type="OrthoDB" id="9801557at2"/>
<keyword evidence="1" id="KW-1133">Transmembrane helix</keyword>
<dbReference type="Proteomes" id="UP000032737">
    <property type="component" value="Chromosome"/>
</dbReference>
<dbReference type="PANTHER" id="PTHR36178">
    <property type="entry name" value="SLR0625 PROTEIN"/>
    <property type="match status" value="1"/>
</dbReference>
<dbReference type="HOGENOM" id="CLU_034503_0_0_14"/>
<feature type="transmembrane region" description="Helical" evidence="1">
    <location>
        <begin position="69"/>
        <end position="92"/>
    </location>
</feature>
<reference evidence="2 3" key="1">
    <citation type="journal article" date="2013" name="J. Mol. Microbiol. Biotechnol.">
        <title>Analysis of the Complete Genomes of Acholeplasma brassicae , A. palmae and A. laidlawii and Their Comparison to the Obligate Parasites from ' Candidatus Phytoplasma'.</title>
        <authorList>
            <person name="Kube M."/>
            <person name="Siewert C."/>
            <person name="Migdoll A.M."/>
            <person name="Duduk B."/>
            <person name="Holz S."/>
            <person name="Rabus R."/>
            <person name="Seemuller E."/>
            <person name="Mitrovic J."/>
            <person name="Muller I."/>
            <person name="Buttner C."/>
            <person name="Reinhardt R."/>
        </authorList>
    </citation>
    <scope>NUCLEOTIDE SEQUENCE [LARGE SCALE GENOMIC DNA]</scope>
    <source>
        <strain evidence="3">0502</strain>
    </source>
</reference>
<feature type="transmembrane region" description="Helical" evidence="1">
    <location>
        <begin position="30"/>
        <end position="49"/>
    </location>
</feature>
<dbReference type="GO" id="GO:0015501">
    <property type="term" value="F:glutamate:sodium symporter activity"/>
    <property type="evidence" value="ECO:0007669"/>
    <property type="project" value="InterPro"/>
</dbReference>
<feature type="transmembrane region" description="Helical" evidence="1">
    <location>
        <begin position="412"/>
        <end position="431"/>
    </location>
</feature>
<evidence type="ECO:0000256" key="1">
    <source>
        <dbReference type="SAM" id="Phobius"/>
    </source>
</evidence>
<feature type="transmembrane region" description="Helical" evidence="1">
    <location>
        <begin position="342"/>
        <end position="362"/>
    </location>
</feature>
<accession>U4KPT6</accession>
<feature type="transmembrane region" description="Helical" evidence="1">
    <location>
        <begin position="6"/>
        <end position="23"/>
    </location>
</feature>
<dbReference type="EMBL" id="FO681348">
    <property type="protein sequence ID" value="CCV66487.1"/>
    <property type="molecule type" value="Genomic_DNA"/>
</dbReference>
<keyword evidence="3" id="KW-1185">Reference proteome</keyword>
<dbReference type="InterPro" id="IPR004445">
    <property type="entry name" value="GltS"/>
</dbReference>